<feature type="transmembrane region" description="Helical" evidence="1">
    <location>
        <begin position="133"/>
        <end position="154"/>
    </location>
</feature>
<feature type="transmembrane region" description="Helical" evidence="1">
    <location>
        <begin position="51"/>
        <end position="72"/>
    </location>
</feature>
<proteinExistence type="predicted"/>
<organism evidence="2 3">
    <name type="scientific">Gymnopilus junonius</name>
    <name type="common">Spectacular rustgill mushroom</name>
    <name type="synonym">Gymnopilus spectabilis subsp. junonius</name>
    <dbReference type="NCBI Taxonomy" id="109634"/>
    <lineage>
        <taxon>Eukaryota</taxon>
        <taxon>Fungi</taxon>
        <taxon>Dikarya</taxon>
        <taxon>Basidiomycota</taxon>
        <taxon>Agaricomycotina</taxon>
        <taxon>Agaricomycetes</taxon>
        <taxon>Agaricomycetidae</taxon>
        <taxon>Agaricales</taxon>
        <taxon>Agaricineae</taxon>
        <taxon>Hymenogastraceae</taxon>
        <taxon>Gymnopilus</taxon>
    </lineage>
</organism>
<feature type="transmembrane region" description="Helical" evidence="1">
    <location>
        <begin position="92"/>
        <end position="113"/>
    </location>
</feature>
<dbReference type="OrthoDB" id="3259067at2759"/>
<comment type="caution">
    <text evidence="2">The sequence shown here is derived from an EMBL/GenBank/DDBJ whole genome shotgun (WGS) entry which is preliminary data.</text>
</comment>
<keyword evidence="1" id="KW-0812">Transmembrane</keyword>
<evidence type="ECO:0000256" key="1">
    <source>
        <dbReference type="SAM" id="Phobius"/>
    </source>
</evidence>
<feature type="transmembrane region" description="Helical" evidence="1">
    <location>
        <begin position="221"/>
        <end position="240"/>
    </location>
</feature>
<feature type="transmembrane region" description="Helical" evidence="1">
    <location>
        <begin position="18"/>
        <end position="39"/>
    </location>
</feature>
<keyword evidence="1" id="KW-1133">Transmembrane helix</keyword>
<dbReference type="EMBL" id="JADNYJ010000011">
    <property type="protein sequence ID" value="KAF8908497.1"/>
    <property type="molecule type" value="Genomic_DNA"/>
</dbReference>
<reference evidence="2" key="1">
    <citation type="submission" date="2020-11" db="EMBL/GenBank/DDBJ databases">
        <authorList>
            <consortium name="DOE Joint Genome Institute"/>
            <person name="Ahrendt S."/>
            <person name="Riley R."/>
            <person name="Andreopoulos W."/>
            <person name="LaButti K."/>
            <person name="Pangilinan J."/>
            <person name="Ruiz-duenas F.J."/>
            <person name="Barrasa J.M."/>
            <person name="Sanchez-Garcia M."/>
            <person name="Camarero S."/>
            <person name="Miyauchi S."/>
            <person name="Serrano A."/>
            <person name="Linde D."/>
            <person name="Babiker R."/>
            <person name="Drula E."/>
            <person name="Ayuso-Fernandez I."/>
            <person name="Pacheco R."/>
            <person name="Padilla G."/>
            <person name="Ferreira P."/>
            <person name="Barriuso J."/>
            <person name="Kellner H."/>
            <person name="Castanera R."/>
            <person name="Alfaro M."/>
            <person name="Ramirez L."/>
            <person name="Pisabarro A.G."/>
            <person name="Kuo A."/>
            <person name="Tritt A."/>
            <person name="Lipzen A."/>
            <person name="He G."/>
            <person name="Yan M."/>
            <person name="Ng V."/>
            <person name="Cullen D."/>
            <person name="Martin F."/>
            <person name="Rosso M.-N."/>
            <person name="Henrissat B."/>
            <person name="Hibbett D."/>
            <person name="Martinez A.T."/>
            <person name="Grigoriev I.V."/>
        </authorList>
    </citation>
    <scope>NUCLEOTIDE SEQUENCE</scope>
    <source>
        <strain evidence="2">AH 44721</strain>
    </source>
</reference>
<protein>
    <submittedName>
        <fullName evidence="2">Uncharacterized protein</fullName>
    </submittedName>
</protein>
<feature type="transmembrane region" description="Helical" evidence="1">
    <location>
        <begin position="252"/>
        <end position="278"/>
    </location>
</feature>
<evidence type="ECO:0000313" key="3">
    <source>
        <dbReference type="Proteomes" id="UP000724874"/>
    </source>
</evidence>
<keyword evidence="1" id="KW-0472">Membrane</keyword>
<keyword evidence="3" id="KW-1185">Reference proteome</keyword>
<accession>A0A9P5TQZ8</accession>
<name>A0A9P5TQZ8_GYMJU</name>
<sequence length="310" mass="34602">MVLLNQSPRELSEEVQILFLRACIALSMIGFIGCSLLLGTAILSNSVHRHLTWFSFIFSWIVSCVSYLLLLFSNQLESLDPPFGVCLTQATLIYSAPPLTAASTLSLIAQVYFNIRGLISHELRRNENIRSMILILVPYFLHAGVTVGALILGLKDPATVQREDLDTPYCNMKNRIPSKIASISVVILIIPTLGIEALIILNLRRHWTVFKNQKPSLSTALRVTVFSFFGVVAVAVSVLFASTKDRSPELNIIISSLSLVAFLIFSSQADILSVWMFWRRKPIRSPTDELEDSSSELRSHLHLSRDSIES</sequence>
<gene>
    <name evidence="2" type="ORF">CPB84DRAFT_160205</name>
</gene>
<dbReference type="Proteomes" id="UP000724874">
    <property type="component" value="Unassembled WGS sequence"/>
</dbReference>
<feature type="transmembrane region" description="Helical" evidence="1">
    <location>
        <begin position="180"/>
        <end position="201"/>
    </location>
</feature>
<evidence type="ECO:0000313" key="2">
    <source>
        <dbReference type="EMBL" id="KAF8908497.1"/>
    </source>
</evidence>
<dbReference type="AlphaFoldDB" id="A0A9P5TQZ8"/>